<evidence type="ECO:0000313" key="2">
    <source>
        <dbReference type="Proteomes" id="UP000054928"/>
    </source>
</evidence>
<name>A0A0P1ABA5_PLAHL</name>
<proteinExistence type="predicted"/>
<reference evidence="2" key="1">
    <citation type="submission" date="2014-09" db="EMBL/GenBank/DDBJ databases">
        <authorList>
            <person name="Sharma Rahul"/>
            <person name="Thines Marco"/>
        </authorList>
    </citation>
    <scope>NUCLEOTIDE SEQUENCE [LARGE SCALE GENOMIC DNA]</scope>
</reference>
<keyword evidence="2" id="KW-1185">Reference proteome</keyword>
<protein>
    <submittedName>
        <fullName evidence="1">Uncharacterized protein</fullName>
    </submittedName>
</protein>
<evidence type="ECO:0000313" key="1">
    <source>
        <dbReference type="EMBL" id="CEG37610.1"/>
    </source>
</evidence>
<sequence length="70" mass="7711">MQSAQNMTKSRSDRSPKIRILGVCSTIMSDFSGSLVLSHCPLAVLLSYLTDSTTFRSFLDMVCLLVWGHG</sequence>
<dbReference type="Proteomes" id="UP000054928">
    <property type="component" value="Unassembled WGS sequence"/>
</dbReference>
<dbReference type="EMBL" id="CCYD01000288">
    <property type="protein sequence ID" value="CEG37610.1"/>
    <property type="molecule type" value="Genomic_DNA"/>
</dbReference>
<dbReference type="GeneID" id="36400444"/>
<organism evidence="1 2">
    <name type="scientific">Plasmopara halstedii</name>
    <name type="common">Downy mildew of sunflower</name>
    <dbReference type="NCBI Taxonomy" id="4781"/>
    <lineage>
        <taxon>Eukaryota</taxon>
        <taxon>Sar</taxon>
        <taxon>Stramenopiles</taxon>
        <taxon>Oomycota</taxon>
        <taxon>Peronosporomycetes</taxon>
        <taxon>Peronosporales</taxon>
        <taxon>Peronosporaceae</taxon>
        <taxon>Plasmopara</taxon>
    </lineage>
</organism>
<dbReference type="AlphaFoldDB" id="A0A0P1ABA5"/>
<accession>A0A0P1ABA5</accession>
<dbReference type="RefSeq" id="XP_024573979.1">
    <property type="nucleotide sequence ID" value="XM_024722954.1"/>
</dbReference>